<name>A0AAW8E8I4_VARPD</name>
<dbReference type="AlphaFoldDB" id="A0AAW8E8I4"/>
<protein>
    <submittedName>
        <fullName evidence="1">Uncharacterized protein</fullName>
    </submittedName>
</protein>
<organism evidence="1 2">
    <name type="scientific">Variovorax paradoxus</name>
    <dbReference type="NCBI Taxonomy" id="34073"/>
    <lineage>
        <taxon>Bacteria</taxon>
        <taxon>Pseudomonadati</taxon>
        <taxon>Pseudomonadota</taxon>
        <taxon>Betaproteobacteria</taxon>
        <taxon>Burkholderiales</taxon>
        <taxon>Comamonadaceae</taxon>
        <taxon>Variovorax</taxon>
    </lineage>
</organism>
<proteinExistence type="predicted"/>
<dbReference type="EMBL" id="JAUSRV010000002">
    <property type="protein sequence ID" value="MDP9969556.1"/>
    <property type="molecule type" value="Genomic_DNA"/>
</dbReference>
<evidence type="ECO:0000313" key="1">
    <source>
        <dbReference type="EMBL" id="MDP9969556.1"/>
    </source>
</evidence>
<comment type="caution">
    <text evidence="1">The sequence shown here is derived from an EMBL/GenBank/DDBJ whole genome shotgun (WGS) entry which is preliminary data.</text>
</comment>
<evidence type="ECO:0000313" key="2">
    <source>
        <dbReference type="Proteomes" id="UP001224845"/>
    </source>
</evidence>
<dbReference type="Proteomes" id="UP001224845">
    <property type="component" value="Unassembled WGS sequence"/>
</dbReference>
<reference evidence="1" key="1">
    <citation type="submission" date="2023-07" db="EMBL/GenBank/DDBJ databases">
        <title>Sorghum-associated microbial communities from plants grown in Nebraska, USA.</title>
        <authorList>
            <person name="Schachtman D."/>
        </authorList>
    </citation>
    <scope>NUCLEOTIDE SEQUENCE</scope>
    <source>
        <strain evidence="1">DS3315</strain>
    </source>
</reference>
<sequence>MVHQVIHNATVTLQLSFYLSVDERVEALRAAGIPVDETGNATAGYLFVRTTGRVGKRKNTYRWFAAGIGEEAQAGNIQPQPAWAEEQFAHADEIDIGADLVPGAPVAPAAPELVPATVAYLRLWKELEQRSRDAASDLHRKQIAYFRDLGPAPDALDQQLRQEAAEAASKCLAAARGQNEPSVFRR</sequence>
<dbReference type="RefSeq" id="WP_278877553.1">
    <property type="nucleotide sequence ID" value="NZ_CAXUQE020000001.1"/>
</dbReference>
<gene>
    <name evidence="1" type="ORF">J2W39_000784</name>
</gene>
<accession>A0AAW8E8I4</accession>